<dbReference type="AlphaFoldDB" id="U3B7W5"/>
<proteinExistence type="inferred from homology"/>
<dbReference type="Gene3D" id="3.75.10.10">
    <property type="entry name" value="L-arginine/glycine Amidinotransferase, Chain A"/>
    <property type="match status" value="1"/>
</dbReference>
<evidence type="ECO:0000313" key="3">
    <source>
        <dbReference type="EMBL" id="GAD65939.1"/>
    </source>
</evidence>
<dbReference type="SUPFAM" id="SSF55909">
    <property type="entry name" value="Pentein"/>
    <property type="match status" value="1"/>
</dbReference>
<comment type="similarity">
    <text evidence="2">Belongs to the agmatine deiminase family.</text>
</comment>
<accession>U3B7W5</accession>
<dbReference type="STRING" id="1219065.VPR01S_02_01900"/>
<protein>
    <recommendedName>
        <fullName evidence="2">Putative agmatine deiminase</fullName>
        <ecNumber evidence="2">3.5.3.12</ecNumber>
    </recommendedName>
    <alternativeName>
        <fullName evidence="2">Agmatine iminohydrolase</fullName>
    </alternativeName>
</protein>
<dbReference type="EMBL" id="BATJ01000002">
    <property type="protein sequence ID" value="GAD65939.1"/>
    <property type="molecule type" value="Genomic_DNA"/>
</dbReference>
<dbReference type="InterPro" id="IPR007466">
    <property type="entry name" value="Peptidyl-Arg-deiminase_porph"/>
</dbReference>
<sequence>MQLTTTPKEDGFRFPAEFDLVCQVWLAWPERTDNWRDGARPAQQTFARVANAIAEVTRVYVAVSARQFDRARHLLHPSVRLVEMPYNDAWMRDIGPTVLVNGRGARRGISWQFNAWGGEFNGLYDNWQFDDQVAANVCDIVGIDYYQAPFVLEGGSIHTDGQGTLYTTEECLLSPGRNPDLSKPELESQLETYLGIEKVIWLPQGLYNDETDGHVDNLMHVIAPGKVVLSWTDDPSDPQFELSREAERVLSSEHDAKGRQIEIIKLPIPGPLYYSDVEAGGIDNSDGMNRSAGERLSASYANFLMVNGHVFLPLLDEATDADAMAILQRALPDYQIIGIPTREVLLGGGNIHCITQQIPA</sequence>
<evidence type="ECO:0000256" key="2">
    <source>
        <dbReference type="HAMAP-Rule" id="MF_01841"/>
    </source>
</evidence>
<reference evidence="3 4" key="1">
    <citation type="submission" date="2013-09" db="EMBL/GenBank/DDBJ databases">
        <title>Whole genome shotgun sequence of Vibrio proteolyticus NBRC 13287.</title>
        <authorList>
            <person name="Isaki S."/>
            <person name="Hosoyama A."/>
            <person name="Numata M."/>
            <person name="Hashimoto M."/>
            <person name="Hosoyama Y."/>
            <person name="Tsuchikane K."/>
            <person name="Noguchi M."/>
            <person name="Hirakata S."/>
            <person name="Ichikawa N."/>
            <person name="Ohji S."/>
            <person name="Yamazoe A."/>
            <person name="Fujita N."/>
        </authorList>
    </citation>
    <scope>NUCLEOTIDE SEQUENCE [LARGE SCALE GENOMIC DNA]</scope>
    <source>
        <strain evidence="3 4">NBRC 13287</strain>
    </source>
</reference>
<dbReference type="RefSeq" id="WP_021703930.1">
    <property type="nucleotide sequence ID" value="NZ_BATJ01000002.1"/>
</dbReference>
<dbReference type="Proteomes" id="UP000016570">
    <property type="component" value="Unassembled WGS sequence"/>
</dbReference>
<dbReference type="HAMAP" id="MF_01841">
    <property type="entry name" value="Agmatine_deimin"/>
    <property type="match status" value="1"/>
</dbReference>
<dbReference type="PANTHER" id="PTHR31377">
    <property type="entry name" value="AGMATINE DEIMINASE-RELATED"/>
    <property type="match status" value="1"/>
</dbReference>
<dbReference type="GO" id="GO:0047632">
    <property type="term" value="F:agmatine deiminase activity"/>
    <property type="evidence" value="ECO:0007669"/>
    <property type="project" value="UniProtKB-UniRule"/>
</dbReference>
<evidence type="ECO:0000313" key="4">
    <source>
        <dbReference type="Proteomes" id="UP000016570"/>
    </source>
</evidence>
<feature type="active site" description="Amidino-cysteine intermediate" evidence="2">
    <location>
        <position position="353"/>
    </location>
</feature>
<evidence type="ECO:0000256" key="1">
    <source>
        <dbReference type="ARBA" id="ARBA00022801"/>
    </source>
</evidence>
<keyword evidence="4" id="KW-1185">Reference proteome</keyword>
<dbReference type="eggNOG" id="COG2957">
    <property type="taxonomic scope" value="Bacteria"/>
</dbReference>
<comment type="catalytic activity">
    <reaction evidence="2">
        <text>agmatine + H2O = N-carbamoylputrescine + NH4(+)</text>
        <dbReference type="Rhea" id="RHEA:18037"/>
        <dbReference type="ChEBI" id="CHEBI:15377"/>
        <dbReference type="ChEBI" id="CHEBI:28938"/>
        <dbReference type="ChEBI" id="CHEBI:58145"/>
        <dbReference type="ChEBI" id="CHEBI:58318"/>
        <dbReference type="EC" id="3.5.3.12"/>
    </reaction>
</comment>
<name>U3B7W5_VIBPR</name>
<dbReference type="PANTHER" id="PTHR31377:SF0">
    <property type="entry name" value="AGMATINE DEIMINASE-RELATED"/>
    <property type="match status" value="1"/>
</dbReference>
<dbReference type="EC" id="3.5.3.12" evidence="2"/>
<keyword evidence="1 2" id="KW-0378">Hydrolase</keyword>
<comment type="caution">
    <text evidence="3">The sequence shown here is derived from an EMBL/GenBank/DDBJ whole genome shotgun (WGS) entry which is preliminary data.</text>
</comment>
<dbReference type="InterPro" id="IPR017754">
    <property type="entry name" value="Agmatine_deiminase"/>
</dbReference>
<gene>
    <name evidence="2 3" type="primary">aguA</name>
    <name evidence="3" type="ORF">VPR01S_02_01900</name>
</gene>
<dbReference type="NCBIfam" id="TIGR03380">
    <property type="entry name" value="agmatine_aguA"/>
    <property type="match status" value="1"/>
</dbReference>
<organism evidence="3 4">
    <name type="scientific">Vibrio proteolyticus NBRC 13287</name>
    <dbReference type="NCBI Taxonomy" id="1219065"/>
    <lineage>
        <taxon>Bacteria</taxon>
        <taxon>Pseudomonadati</taxon>
        <taxon>Pseudomonadota</taxon>
        <taxon>Gammaproteobacteria</taxon>
        <taxon>Vibrionales</taxon>
        <taxon>Vibrionaceae</taxon>
        <taxon>Vibrio</taxon>
    </lineage>
</organism>
<dbReference type="GO" id="GO:0004668">
    <property type="term" value="F:protein-arginine deiminase activity"/>
    <property type="evidence" value="ECO:0007669"/>
    <property type="project" value="InterPro"/>
</dbReference>
<dbReference type="Pfam" id="PF04371">
    <property type="entry name" value="PAD_porph"/>
    <property type="match status" value="1"/>
</dbReference>
<dbReference type="NCBIfam" id="NF010070">
    <property type="entry name" value="PRK13551.1"/>
    <property type="match status" value="1"/>
</dbReference>
<dbReference type="GO" id="GO:0009446">
    <property type="term" value="P:putrescine biosynthetic process"/>
    <property type="evidence" value="ECO:0007669"/>
    <property type="project" value="InterPro"/>
</dbReference>